<dbReference type="Proteomes" id="UP000016638">
    <property type="component" value="Unassembled WGS sequence"/>
</dbReference>
<keyword evidence="2" id="KW-1185">Reference proteome</keyword>
<evidence type="ECO:0000313" key="1">
    <source>
        <dbReference type="EMBL" id="ERL10553.1"/>
    </source>
</evidence>
<proteinExistence type="predicted"/>
<organism evidence="1 2">
    <name type="scientific">Olsenella profusa F0195</name>
    <dbReference type="NCBI Taxonomy" id="1125712"/>
    <lineage>
        <taxon>Bacteria</taxon>
        <taxon>Bacillati</taxon>
        <taxon>Actinomycetota</taxon>
        <taxon>Coriobacteriia</taxon>
        <taxon>Coriobacteriales</taxon>
        <taxon>Atopobiaceae</taxon>
        <taxon>Olsenella</taxon>
    </lineage>
</organism>
<evidence type="ECO:0000313" key="2">
    <source>
        <dbReference type="Proteomes" id="UP000016638"/>
    </source>
</evidence>
<sequence>MYPSWWPCAALPPRLPEGARPQYRGTSLADNEHRFWPAWMIA</sequence>
<gene>
    <name evidence="1" type="ORF">HMPREF1316_2417</name>
</gene>
<comment type="caution">
    <text evidence="1">The sequence shown here is derived from an EMBL/GenBank/DDBJ whole genome shotgun (WGS) entry which is preliminary data.</text>
</comment>
<dbReference type="STRING" id="1125712.HMPREF1316_2417"/>
<dbReference type="EMBL" id="AWEZ01000007">
    <property type="protein sequence ID" value="ERL10553.1"/>
    <property type="molecule type" value="Genomic_DNA"/>
</dbReference>
<protein>
    <submittedName>
        <fullName evidence="1">Uncharacterized protein</fullName>
    </submittedName>
</protein>
<name>U2TWY0_9ACTN</name>
<dbReference type="AlphaFoldDB" id="U2TWY0"/>
<accession>U2TWY0</accession>
<reference evidence="1 2" key="1">
    <citation type="submission" date="2013-08" db="EMBL/GenBank/DDBJ databases">
        <authorList>
            <person name="Durkin A.S."/>
            <person name="Haft D.R."/>
            <person name="McCorrison J."/>
            <person name="Torralba M."/>
            <person name="Gillis M."/>
            <person name="Haft D.H."/>
            <person name="Methe B."/>
            <person name="Sutton G."/>
            <person name="Nelson K.E."/>
        </authorList>
    </citation>
    <scope>NUCLEOTIDE SEQUENCE [LARGE SCALE GENOMIC DNA]</scope>
    <source>
        <strain evidence="1 2">F0195</strain>
    </source>
</reference>